<evidence type="ECO:0000256" key="3">
    <source>
        <dbReference type="ARBA" id="ARBA00022741"/>
    </source>
</evidence>
<name>A0A1I5C896_9FIRM</name>
<sequence>MNHNNHKEFKIEKDNNQRGKFTHAPKVRKRASWNEPHAACGLHCIKTKDITVKIGDNTIIEDINLHIHCGRLTAIIGRNGAGKSTLMKAILGEVKHEGTITFEDIKNNQMADLKVGYVPQHLNIAKNTPTSVYDLFASYISDSPVFLFKKKKIYEQIEKQLSVFRAQDLIDKQVCDLSGGELQRVLLSIAITPVPNLLLLDEPISGIDRNGMELFYENIGNLKKNFDLAIIMISHDFDFVQKYADHVILLDRTIRMEGTPEEVLSSEEFKNTFGELQPVDNRSLVQDGKHI</sequence>
<dbReference type="Pfam" id="PF00005">
    <property type="entry name" value="ABC_tran"/>
    <property type="match status" value="1"/>
</dbReference>
<dbReference type="PANTHER" id="PTHR42734:SF17">
    <property type="entry name" value="METAL TRANSPORT SYSTEM ATP-BINDING PROTEIN TM_0124-RELATED"/>
    <property type="match status" value="1"/>
</dbReference>
<dbReference type="InterPro" id="IPR003593">
    <property type="entry name" value="AAA+_ATPase"/>
</dbReference>
<dbReference type="OrthoDB" id="9806726at2"/>
<evidence type="ECO:0000313" key="7">
    <source>
        <dbReference type="Proteomes" id="UP000198806"/>
    </source>
</evidence>
<keyword evidence="2" id="KW-0813">Transport</keyword>
<dbReference type="Gene3D" id="3.40.50.300">
    <property type="entry name" value="P-loop containing nucleotide triphosphate hydrolases"/>
    <property type="match status" value="1"/>
</dbReference>
<dbReference type="InterPro" id="IPR027417">
    <property type="entry name" value="P-loop_NTPase"/>
</dbReference>
<dbReference type="InterPro" id="IPR050153">
    <property type="entry name" value="Metal_Ion_Import_ABC"/>
</dbReference>
<evidence type="ECO:0000256" key="4">
    <source>
        <dbReference type="ARBA" id="ARBA00022840"/>
    </source>
</evidence>
<feature type="domain" description="ABC transporter" evidence="5">
    <location>
        <begin position="45"/>
        <end position="276"/>
    </location>
</feature>
<organism evidence="6 7">
    <name type="scientific">Anaerocolumna aminovalerica</name>
    <dbReference type="NCBI Taxonomy" id="1527"/>
    <lineage>
        <taxon>Bacteria</taxon>
        <taxon>Bacillati</taxon>
        <taxon>Bacillota</taxon>
        <taxon>Clostridia</taxon>
        <taxon>Lachnospirales</taxon>
        <taxon>Lachnospiraceae</taxon>
        <taxon>Anaerocolumna</taxon>
    </lineage>
</organism>
<evidence type="ECO:0000256" key="2">
    <source>
        <dbReference type="ARBA" id="ARBA00022448"/>
    </source>
</evidence>
<evidence type="ECO:0000313" key="6">
    <source>
        <dbReference type="EMBL" id="SFN83188.1"/>
    </source>
</evidence>
<dbReference type="PANTHER" id="PTHR42734">
    <property type="entry name" value="METAL TRANSPORT SYSTEM ATP-BINDING PROTEIN TM_0124-RELATED"/>
    <property type="match status" value="1"/>
</dbReference>
<dbReference type="GO" id="GO:0016887">
    <property type="term" value="F:ATP hydrolysis activity"/>
    <property type="evidence" value="ECO:0007669"/>
    <property type="project" value="InterPro"/>
</dbReference>
<proteinExistence type="inferred from homology"/>
<dbReference type="InterPro" id="IPR017871">
    <property type="entry name" value="ABC_transporter-like_CS"/>
</dbReference>
<dbReference type="PROSITE" id="PS50893">
    <property type="entry name" value="ABC_TRANSPORTER_2"/>
    <property type="match status" value="1"/>
</dbReference>
<keyword evidence="4 6" id="KW-0067">ATP-binding</keyword>
<dbReference type="EMBL" id="FOWD01000002">
    <property type="protein sequence ID" value="SFN83188.1"/>
    <property type="molecule type" value="Genomic_DNA"/>
</dbReference>
<dbReference type="SMART" id="SM00382">
    <property type="entry name" value="AAA"/>
    <property type="match status" value="1"/>
</dbReference>
<dbReference type="GO" id="GO:0005524">
    <property type="term" value="F:ATP binding"/>
    <property type="evidence" value="ECO:0007669"/>
    <property type="project" value="UniProtKB-KW"/>
</dbReference>
<evidence type="ECO:0000259" key="5">
    <source>
        <dbReference type="PROSITE" id="PS50893"/>
    </source>
</evidence>
<keyword evidence="7" id="KW-1185">Reference proteome</keyword>
<dbReference type="STRING" id="1527.SAMN04489757_102198"/>
<dbReference type="SUPFAM" id="SSF52540">
    <property type="entry name" value="P-loop containing nucleoside triphosphate hydrolases"/>
    <property type="match status" value="1"/>
</dbReference>
<accession>A0A1I5C896</accession>
<gene>
    <name evidence="6" type="ORF">SAMN04489757_102198</name>
</gene>
<protein>
    <submittedName>
        <fullName evidence="6">Zinc transport system ATP-binding protein</fullName>
    </submittedName>
</protein>
<evidence type="ECO:0000256" key="1">
    <source>
        <dbReference type="ARBA" id="ARBA00005417"/>
    </source>
</evidence>
<dbReference type="AlphaFoldDB" id="A0A1I5C896"/>
<dbReference type="InterPro" id="IPR003439">
    <property type="entry name" value="ABC_transporter-like_ATP-bd"/>
</dbReference>
<dbReference type="Proteomes" id="UP000198806">
    <property type="component" value="Unassembled WGS sequence"/>
</dbReference>
<keyword evidence="3" id="KW-0547">Nucleotide-binding</keyword>
<dbReference type="PROSITE" id="PS00211">
    <property type="entry name" value="ABC_TRANSPORTER_1"/>
    <property type="match status" value="1"/>
</dbReference>
<comment type="similarity">
    <text evidence="1">Belongs to the ABC transporter superfamily.</text>
</comment>
<reference evidence="6 7" key="1">
    <citation type="submission" date="2016-10" db="EMBL/GenBank/DDBJ databases">
        <authorList>
            <person name="de Groot N.N."/>
        </authorList>
    </citation>
    <scope>NUCLEOTIDE SEQUENCE [LARGE SCALE GENOMIC DNA]</scope>
    <source>
        <strain evidence="6 7">DSM 1283</strain>
    </source>
</reference>